<sequence>MSSPNGETGTMFQKMADLSDFPKYLPPEVAEGYAEEIEERQSVILRLLSSDPAPPHSSELAFGLRCLKNLEEQKIPTKIEFKIKVCAALWKLLVEVAKADAPLYGYANCSKILDNLRCWLCHLNLDHIQPFWRAEPNETEADQVASLFDVLDVKVPLHMIVEEVRKSPRTDCSINNSKRRSYVHHLASLCTTFSYLQGSISVAQGEELMAELASRIDGFYVYSLFYAKMLAVLTPRACTPQLILDGRLWSWWSRVPEGLLPKYDLMWFMPLSRFVELQWANQLEAGHAECSAALRKQLPWLMNKICRTLCLPFGSPAAKAVDGKGQSFPELDRYQIPDEIDAVFMGNQSAWKDVAFFLIYMLEPKPTQPKEEVWTILTLLQRRMRPFLTPATCQGDWLWHCVTLLHSLISLYYRRICRERLLECTALPETRLTAEADQTFVELMLPLVRDLMMLRGAYEMATSMENIARLTQISAMHSSAPVVFSDSPADPFRMDFHSMVMQSTELLNDPTQSGRHVALLRVFSSVVPALSLQMPSVIGELLPLMLQGIDATDSPKTLSALRLLLCVLINVPCLDSNDWQGSELPQPQEPHPALRWPLPRECQLKVGDPDYGATGIVSSMLPSFAIDLVERACDYVSRIPKARAVKNGKISLELATMGLLHGALAIAASQTDRETYKQMVEVLCQFLGSHLLPDQVKPAGMVAFAISRACPEVALPMMLPLMFKKLLPRGSSVPLHEAGVSESEAKWWLSLLSATVRCGGASLLAHRQPLETIMRCAFLDEREVVTKLGMKLFRRVLYSLTSTYIGNDYRLCGGTMWQTLMSSRLGSAVPPEAARTLLWSGAPPPWWITDATPSADWHVPSEDEVAWARDLCFGVLGQVGKMISTVLQVPIPALDTGNSGSPWLEGLATSLPAKKKAAHGAVLGIRLASQVLRGTCDLWPDERGQEELKSRQLPPNLKVAGNTAEVMFNWLSAVLLSSFQVLAAQEQYGIVAETSGKLDQIDVSRVMRKLLKCVAELVGALGDTHPSSLRLFPSLRHVEKHAQGLALQSTSLEMLHPHSRWRDLPRVWWVERVADTMENRIHERRGGHRYAGRRKKLIEELTRQIFSSGFAAVRSRAMGTVAMAVAYHQGCRWPLVQDVLLPALSTESDAALRCGSLSGDAADREQQRLNDSLSGLAAAFAGGIQGLVWGVWRRGMDDASTLGYSLCEAIYAATRVNQGGAYPTDSAQRCEVKPTTVAKLIGAMKHWLDCREVQSWGTTRPRSRAPGLEDEFQEDSNSSKVAPGLAAVRTVSKALAICDRSDCHWRAQIMATTMCLALLNALGPSGIPPRLSSEEQAEVQEVWSKWARWLIRCIEPKGQPGLHALAVHGLLLVLKRSPLKDSLSGLGLSDSSFFQNLLEVMPPLHHEDLMVTADDQVGQKSEPTREPVHAMTSSVFDVWPRIWLRRSSRSFALRNALFWQTYVSFLKSQMDKEGLVDMLRKGAEKLASQPVAEAEFHAAFAEFAAGSLRAVRKPADSQTRQSLWNQLHPWLLSELQQSSEERLGDWCDAVRFVVTGCRRPKLEPMFSDSQAGSEDLQYLIPLFNFVVGGDGDLEFNTLSCALAPIRFDYSKSASDSEKEASSFDAFKRLRLLLSLLIEPLATKVMAASEEFCRKLVAVLEDGLGHPYKQLREEVARGLYFIVQAASHQHKDVSEGALQTVSASLGTWFASEARRLTLLLRADNAAHTNATADDGARPKHVVESSGLLYLLLHSSLSRMSADYLRNAASDWLGFVAAAAAHSDLELRAIAPHAMSLCCCSHPLPPSLEQPTLWSSLPMVKALRPLISEQALEKELEKAFAAGLKQSVLANFFILLTGEAREIYEELRSAAERALGVSKPEIRSAARSAVASFLAVQCESEIVSRLKALKALAGPARDSQAKPVEPFCIAVSTMACMLLTAADCGVPRWSGQAVQAVAPYGKVGVHEIARKEVQSAIQAFLKLQQSSQTSWTECQLKLTPTQLELLNDNKGKLSYFS</sequence>
<evidence type="ECO:0000259" key="1">
    <source>
        <dbReference type="Pfam" id="PF16507"/>
    </source>
</evidence>
<dbReference type="GO" id="GO:0005634">
    <property type="term" value="C:nucleus"/>
    <property type="evidence" value="ECO:0007669"/>
    <property type="project" value="TreeGrafter"/>
</dbReference>
<dbReference type="PANTHER" id="PTHR32170:SF3">
    <property type="entry name" value="PROTEASOME ACTIVATOR COMPLEX SUBUNIT 4"/>
    <property type="match status" value="1"/>
</dbReference>
<dbReference type="Proteomes" id="UP001178507">
    <property type="component" value="Unassembled WGS sequence"/>
</dbReference>
<organism evidence="2 3">
    <name type="scientific">Effrenium voratum</name>
    <dbReference type="NCBI Taxonomy" id="2562239"/>
    <lineage>
        <taxon>Eukaryota</taxon>
        <taxon>Sar</taxon>
        <taxon>Alveolata</taxon>
        <taxon>Dinophyceae</taxon>
        <taxon>Suessiales</taxon>
        <taxon>Symbiodiniaceae</taxon>
        <taxon>Effrenium</taxon>
    </lineage>
</organism>
<dbReference type="SUPFAM" id="SSF48371">
    <property type="entry name" value="ARM repeat"/>
    <property type="match status" value="1"/>
</dbReference>
<comment type="caution">
    <text evidence="2">The sequence shown here is derived from an EMBL/GenBank/DDBJ whole genome shotgun (WGS) entry which is preliminary data.</text>
</comment>
<reference evidence="2" key="1">
    <citation type="submission" date="2023-08" db="EMBL/GenBank/DDBJ databases">
        <authorList>
            <person name="Chen Y."/>
            <person name="Shah S."/>
            <person name="Dougan E. K."/>
            <person name="Thang M."/>
            <person name="Chan C."/>
        </authorList>
    </citation>
    <scope>NUCLEOTIDE SEQUENCE</scope>
</reference>
<proteinExistence type="predicted"/>
<dbReference type="GO" id="GO:0016504">
    <property type="term" value="F:peptidase activator activity"/>
    <property type="evidence" value="ECO:0007669"/>
    <property type="project" value="InterPro"/>
</dbReference>
<name>A0AA36HK26_9DINO</name>
<dbReference type="PANTHER" id="PTHR32170">
    <property type="entry name" value="PROTEASOME ACTIVATOR COMPLEX SUBUNIT 4"/>
    <property type="match status" value="1"/>
</dbReference>
<feature type="domain" description="Proteasome activator Blm10 middle HEAT repeats region" evidence="1">
    <location>
        <begin position="392"/>
        <end position="887"/>
    </location>
</feature>
<evidence type="ECO:0000313" key="2">
    <source>
        <dbReference type="EMBL" id="CAJ1370251.1"/>
    </source>
</evidence>
<dbReference type="GO" id="GO:0005829">
    <property type="term" value="C:cytosol"/>
    <property type="evidence" value="ECO:0007669"/>
    <property type="project" value="TreeGrafter"/>
</dbReference>
<dbReference type="InterPro" id="IPR035309">
    <property type="entry name" value="PSME4"/>
</dbReference>
<accession>A0AA36HK26</accession>
<gene>
    <name evidence="2" type="ORF">EVOR1521_LOCUS869</name>
</gene>
<dbReference type="InterPro" id="IPR016024">
    <property type="entry name" value="ARM-type_fold"/>
</dbReference>
<dbReference type="EMBL" id="CAUJNA010000005">
    <property type="protein sequence ID" value="CAJ1370251.1"/>
    <property type="molecule type" value="Genomic_DNA"/>
</dbReference>
<dbReference type="GO" id="GO:0010499">
    <property type="term" value="P:proteasomal ubiquitin-independent protein catabolic process"/>
    <property type="evidence" value="ECO:0007669"/>
    <property type="project" value="TreeGrafter"/>
</dbReference>
<dbReference type="GO" id="GO:0070628">
    <property type="term" value="F:proteasome binding"/>
    <property type="evidence" value="ECO:0007669"/>
    <property type="project" value="InterPro"/>
</dbReference>
<evidence type="ECO:0000313" key="3">
    <source>
        <dbReference type="Proteomes" id="UP001178507"/>
    </source>
</evidence>
<protein>
    <recommendedName>
        <fullName evidence="1">Proteasome activator Blm10 middle HEAT repeats region domain-containing protein</fullName>
    </recommendedName>
</protein>
<dbReference type="InterPro" id="IPR032430">
    <property type="entry name" value="Blm10_mid"/>
</dbReference>
<dbReference type="Pfam" id="PF16507">
    <property type="entry name" value="HEAT_PSME4_mid"/>
    <property type="match status" value="1"/>
</dbReference>
<keyword evidence="3" id="KW-1185">Reference proteome</keyword>